<gene>
    <name evidence="1" type="ORF">S01H1_34968</name>
</gene>
<sequence length="271" mass="30101">SAWSKERFWVTVKVPADAKPGTYKGVCTVTSDSKPVARLAIELEVLPIALEEPPYALGFNYSSPKDPAVLAAHLTDMRDHGMTVVGPLYNFHLPITDDDTSELGAFLKAYRAAGFTQPVYFATPMNLTISSLAGYGTIDSRRFQQKYLEVMQKLHAEALKHPVPVIFSIGDEFTNKGVKGVEFASRLARLTWEELPEMITTSDMNGYMEVMAMAPYLNVAAINNGWDGIDHHNKGRRLANREFLTELTTKTGAIPWFVNTGSGRFPFGLFF</sequence>
<comment type="caution">
    <text evidence="1">The sequence shown here is derived from an EMBL/GenBank/DDBJ whole genome shotgun (WGS) entry which is preliminary data.</text>
</comment>
<dbReference type="EMBL" id="BARS01021810">
    <property type="protein sequence ID" value="GAG07901.1"/>
    <property type="molecule type" value="Genomic_DNA"/>
</dbReference>
<protein>
    <recommendedName>
        <fullName evidence="2">Glycoside hydrolase family 2 catalytic domain-containing protein</fullName>
    </recommendedName>
</protein>
<feature type="non-terminal residue" evidence="1">
    <location>
        <position position="271"/>
    </location>
</feature>
<organism evidence="1">
    <name type="scientific">marine sediment metagenome</name>
    <dbReference type="NCBI Taxonomy" id="412755"/>
    <lineage>
        <taxon>unclassified sequences</taxon>
        <taxon>metagenomes</taxon>
        <taxon>ecological metagenomes</taxon>
    </lineage>
</organism>
<proteinExistence type="predicted"/>
<reference evidence="1" key="1">
    <citation type="journal article" date="2014" name="Front. Microbiol.">
        <title>High frequency of phylogenetically diverse reductive dehalogenase-homologous genes in deep subseafloor sedimentary metagenomes.</title>
        <authorList>
            <person name="Kawai M."/>
            <person name="Futagami T."/>
            <person name="Toyoda A."/>
            <person name="Takaki Y."/>
            <person name="Nishi S."/>
            <person name="Hori S."/>
            <person name="Arai W."/>
            <person name="Tsubouchi T."/>
            <person name="Morono Y."/>
            <person name="Uchiyama I."/>
            <person name="Ito T."/>
            <person name="Fujiyama A."/>
            <person name="Inagaki F."/>
            <person name="Takami H."/>
        </authorList>
    </citation>
    <scope>NUCLEOTIDE SEQUENCE</scope>
    <source>
        <strain evidence="1">Expedition CK06-06</strain>
    </source>
</reference>
<evidence type="ECO:0008006" key="2">
    <source>
        <dbReference type="Google" id="ProtNLM"/>
    </source>
</evidence>
<evidence type="ECO:0000313" key="1">
    <source>
        <dbReference type="EMBL" id="GAG07901.1"/>
    </source>
</evidence>
<name>X0W5A9_9ZZZZ</name>
<feature type="non-terminal residue" evidence="1">
    <location>
        <position position="1"/>
    </location>
</feature>
<dbReference type="AlphaFoldDB" id="X0W5A9"/>
<accession>X0W5A9</accession>